<dbReference type="Gene3D" id="3.40.50.300">
    <property type="entry name" value="P-loop containing nucleotide triphosphate hydrolases"/>
    <property type="match status" value="2"/>
</dbReference>
<dbReference type="Proteomes" id="UP000694888">
    <property type="component" value="Unplaced"/>
</dbReference>
<dbReference type="InterPro" id="IPR013134">
    <property type="entry name" value="Zn_hook_RAD50"/>
</dbReference>
<comment type="cofactor">
    <cofactor evidence="1">
        <name>Zn(2+)</name>
        <dbReference type="ChEBI" id="CHEBI:29105"/>
    </cofactor>
</comment>
<feature type="coiled-coil region" evidence="19">
    <location>
        <begin position="404"/>
        <end position="538"/>
    </location>
</feature>
<organism evidence="22 23">
    <name type="scientific">Aplysia californica</name>
    <name type="common">California sea hare</name>
    <dbReference type="NCBI Taxonomy" id="6500"/>
    <lineage>
        <taxon>Eukaryota</taxon>
        <taxon>Metazoa</taxon>
        <taxon>Spiralia</taxon>
        <taxon>Lophotrochozoa</taxon>
        <taxon>Mollusca</taxon>
        <taxon>Gastropoda</taxon>
        <taxon>Heterobranchia</taxon>
        <taxon>Euthyneura</taxon>
        <taxon>Tectipleura</taxon>
        <taxon>Aplysiida</taxon>
        <taxon>Aplysioidea</taxon>
        <taxon>Aplysiidae</taxon>
        <taxon>Aplysia</taxon>
    </lineage>
</organism>
<feature type="binding site" evidence="18">
    <location>
        <position position="691"/>
    </location>
    <ligand>
        <name>Zn(2+)</name>
        <dbReference type="ChEBI" id="CHEBI:29105"/>
    </ligand>
</feature>
<evidence type="ECO:0000256" key="11">
    <source>
        <dbReference type="ARBA" id="ARBA00022840"/>
    </source>
</evidence>
<keyword evidence="9" id="KW-0378">Hydrolase</keyword>
<dbReference type="RefSeq" id="XP_012940558.1">
    <property type="nucleotide sequence ID" value="XM_013085104.2"/>
</dbReference>
<evidence type="ECO:0000259" key="21">
    <source>
        <dbReference type="PROSITE" id="PS51131"/>
    </source>
</evidence>
<dbReference type="InterPro" id="IPR004584">
    <property type="entry name" value="Rad50_eukaryotes"/>
</dbReference>
<feature type="region of interest" description="Disordered" evidence="20">
    <location>
        <begin position="974"/>
        <end position="1007"/>
    </location>
</feature>
<feature type="domain" description="Zinc-hook" evidence="21">
    <location>
        <begin position="646"/>
        <end position="744"/>
    </location>
</feature>
<dbReference type="SUPFAM" id="SSF52540">
    <property type="entry name" value="P-loop containing nucleoside triphosphate hydrolases"/>
    <property type="match status" value="2"/>
</dbReference>
<evidence type="ECO:0000256" key="19">
    <source>
        <dbReference type="SAM" id="Coils"/>
    </source>
</evidence>
<keyword evidence="6 18" id="KW-0479">Metal-binding</keyword>
<dbReference type="PANTHER" id="PTHR18867:SF12">
    <property type="entry name" value="DNA REPAIR PROTEIN RAD50"/>
    <property type="match status" value="1"/>
</dbReference>
<evidence type="ECO:0000256" key="12">
    <source>
        <dbReference type="ARBA" id="ARBA00022842"/>
    </source>
</evidence>
<comment type="subcellular location">
    <subcellularLocation>
        <location evidence="3">Chromosome</location>
    </subcellularLocation>
    <subcellularLocation>
        <location evidence="2">Nucleus</location>
    </subcellularLocation>
</comment>
<keyword evidence="13 19" id="KW-0175">Coiled coil</keyword>
<proteinExistence type="inferred from homology"/>
<keyword evidence="15" id="KW-0539">Nucleus</keyword>
<evidence type="ECO:0000256" key="10">
    <source>
        <dbReference type="ARBA" id="ARBA00022833"/>
    </source>
</evidence>
<feature type="binding site" evidence="18">
    <location>
        <position position="694"/>
    </location>
    <ligand>
        <name>Zn(2+)</name>
        <dbReference type="ChEBI" id="CHEBI:29105"/>
    </ligand>
</feature>
<name>A0ABM0JW44_APLCA</name>
<gene>
    <name evidence="23 24 25 26" type="primary">LOC101847050</name>
</gene>
<evidence type="ECO:0000256" key="2">
    <source>
        <dbReference type="ARBA" id="ARBA00004123"/>
    </source>
</evidence>
<dbReference type="RefSeq" id="XP_005102892.1">
    <property type="nucleotide sequence ID" value="XM_005102835.3"/>
</dbReference>
<comment type="similarity">
    <text evidence="4">Belongs to the SMC family. RAD50 subfamily.</text>
</comment>
<sequence>MSTIEAMGIQGIRSFGPDSSDFMKVKFFKPLTLILGANGTGKTTIIECLKYATTSDMPPGCKGAGAAFVHDPKLTNEREVKGQVKLMIKDVTGAALTVERSVIARVKDGKGKKTEMKTLDGVLVRETREGVKESITSRCADLNREMIGALGVSKAVLENVIFCHQEDSNWPLSEGKALKDKFDAIFASTRYTKVMEEIKKLKVSQDQEIREGKKELEYLKQHKDKAQQLTGDLEQLETQLAASVDSVQHIKDKLAPIGTRLAELNNRAHDIGELQREKYKYESEKEQIENTIQELSAKIEEEFTGTTEELRRQLKQFSTQVQAKNRELQECNRKQDELTSELARFEKETNKLMVESGKLQQEAETNSEKIEERDAKVREMAEEYNFTGFEGAGEISDSKYGQFFKELKEKLQIMMDEARKKKEEYEEEEKKLQEKVDSLRESKAKLENSEKMKRDNMDKNKVEIREIKQKLANMMSSEGRLTNLKTDLKRAENDLQSTEAAVNVEELRGEIASLDKKKKALDGEIGELNTEMNQLHKQSGAQAQLEMFGADLQEKEATIGRLRATHEESITSLLGDMPGDEFLRESVDAYISSQNDTVQRCEATLRDVRTSLSTKEAERKNTKAQLDEKEEELRGQEAKIDRVCEGQDLDEALKEVQEKLNQEQEDKGSMLGVEHMYKKYIRALEKTKPDCPLCRRGFQREQEARELILKLQNDMRRVPANMRRVEESLGRLQQRYDQLTQLKAVRETATALKDRDIPGLKVTLKKVEGEVRGLKEEKQAKEDALMSLQVDLDIAKGLHSDVVSMDRYRGEVRELQRKVETQRALLPAGGATRSVHDVIALQEEKQLELDGVNRGLDHKRDKLSGHQDRLLRLRTRVHDLTGEKLTIEGELQQKTKLEERKVTLTSDNATYLRDIEEAKAQLKPIETQIGKIAAEKDKLTQQKEKMMEEARADVDVVKNKGLAIRELNGQVKTYQQSNKAQHLTECKEKQNKLRSSQERKEEERKDLEARVNQLREEVTRQDIKKRSLEDTMTLHKKQEDLRGVEEKMGEVRQKLGDLDIKNLQRERTNLMDEEDKMREDLHRATGRQQGFKDQIKATKKELNSDICKDADKKYRDMVIQNRTLEIANGDLQKYYKAMDLAIMRYHHTKMEEINVIVRELWKNTYMGNDIETIEVRSEDDDAATSGSATIKTRRNYNYRVVMIKNGIPIDMRGRCSAGQKVLASLIIRLALAETFCVNCGILALDEPTTNLDRSNIESLAFALVRIIQERSSQRHFQLVVITHDEDFVELLGRTEYVDHFVQVSKNVEGLSRLSVKQVQELHSR</sequence>
<keyword evidence="7" id="KW-0547">Nucleotide-binding</keyword>
<evidence type="ECO:0000256" key="9">
    <source>
        <dbReference type="ARBA" id="ARBA00022801"/>
    </source>
</evidence>
<keyword evidence="14" id="KW-0234">DNA repair</keyword>
<evidence type="ECO:0000256" key="6">
    <source>
        <dbReference type="ARBA" id="ARBA00022723"/>
    </source>
</evidence>
<dbReference type="SUPFAM" id="SSF75712">
    <property type="entry name" value="Rad50 coiled-coil Zn hook"/>
    <property type="match status" value="1"/>
</dbReference>
<evidence type="ECO:0000313" key="23">
    <source>
        <dbReference type="RefSeq" id="XP_005102891.1"/>
    </source>
</evidence>
<evidence type="ECO:0000256" key="14">
    <source>
        <dbReference type="ARBA" id="ARBA00023204"/>
    </source>
</evidence>
<dbReference type="InterPro" id="IPR027417">
    <property type="entry name" value="P-loop_NTPase"/>
</dbReference>
<dbReference type="GeneID" id="101847050"/>
<evidence type="ECO:0000256" key="15">
    <source>
        <dbReference type="ARBA" id="ARBA00023242"/>
    </source>
</evidence>
<dbReference type="Pfam" id="PF04423">
    <property type="entry name" value="Rad50_zn_hook"/>
    <property type="match status" value="1"/>
</dbReference>
<protein>
    <submittedName>
        <fullName evidence="23 24">DNA repair protein RAD50</fullName>
    </submittedName>
</protein>
<feature type="region of interest" description="Disordered" evidence="20">
    <location>
        <begin position="613"/>
        <end position="632"/>
    </location>
</feature>
<evidence type="ECO:0000256" key="3">
    <source>
        <dbReference type="ARBA" id="ARBA00004286"/>
    </source>
</evidence>
<dbReference type="NCBIfam" id="TIGR00606">
    <property type="entry name" value="rad50"/>
    <property type="match status" value="1"/>
</dbReference>
<evidence type="ECO:0000313" key="26">
    <source>
        <dbReference type="RefSeq" id="XP_012940558.1"/>
    </source>
</evidence>
<keyword evidence="12" id="KW-0460">Magnesium</keyword>
<evidence type="ECO:0000256" key="20">
    <source>
        <dbReference type="SAM" id="MobiDB-lite"/>
    </source>
</evidence>
<evidence type="ECO:0000256" key="4">
    <source>
        <dbReference type="ARBA" id="ARBA00009439"/>
    </source>
</evidence>
<feature type="coiled-coil region" evidence="19">
    <location>
        <begin position="209"/>
        <end position="362"/>
    </location>
</feature>
<keyword evidence="8" id="KW-0227">DNA damage</keyword>
<evidence type="ECO:0000256" key="16">
    <source>
        <dbReference type="ARBA" id="ARBA00023254"/>
    </source>
</evidence>
<dbReference type="PANTHER" id="PTHR18867">
    <property type="entry name" value="RAD50"/>
    <property type="match status" value="1"/>
</dbReference>
<evidence type="ECO:0000256" key="17">
    <source>
        <dbReference type="ARBA" id="ARBA00049360"/>
    </source>
</evidence>
<evidence type="ECO:0000256" key="8">
    <source>
        <dbReference type="ARBA" id="ARBA00022763"/>
    </source>
</evidence>
<reference evidence="23 24" key="1">
    <citation type="submission" date="2025-05" db="UniProtKB">
        <authorList>
            <consortium name="RefSeq"/>
        </authorList>
    </citation>
    <scope>IDENTIFICATION</scope>
</reference>
<evidence type="ECO:0000256" key="1">
    <source>
        <dbReference type="ARBA" id="ARBA00001947"/>
    </source>
</evidence>
<accession>A0ABM0JW44</accession>
<evidence type="ECO:0000256" key="18">
    <source>
        <dbReference type="PROSITE-ProRule" id="PRU00471"/>
    </source>
</evidence>
<evidence type="ECO:0000313" key="24">
    <source>
        <dbReference type="RefSeq" id="XP_005102892.1"/>
    </source>
</evidence>
<evidence type="ECO:0000313" key="22">
    <source>
        <dbReference type="Proteomes" id="UP000694888"/>
    </source>
</evidence>
<dbReference type="InterPro" id="IPR038729">
    <property type="entry name" value="Rad50/SbcC_AAA"/>
</dbReference>
<keyword evidence="11" id="KW-0067">ATP-binding</keyword>
<dbReference type="Gene3D" id="1.10.287.510">
    <property type="entry name" value="Helix hairpin bin"/>
    <property type="match status" value="1"/>
</dbReference>
<keyword evidence="10 18" id="KW-0862">Zinc</keyword>
<keyword evidence="16" id="KW-0469">Meiosis</keyword>
<keyword evidence="5" id="KW-0158">Chromosome</keyword>
<comment type="catalytic activity">
    <reaction evidence="17">
        <text>ATP + H2O = ADP + phosphate + H(+)</text>
        <dbReference type="Rhea" id="RHEA:13065"/>
        <dbReference type="ChEBI" id="CHEBI:15377"/>
        <dbReference type="ChEBI" id="CHEBI:15378"/>
        <dbReference type="ChEBI" id="CHEBI:30616"/>
        <dbReference type="ChEBI" id="CHEBI:43474"/>
        <dbReference type="ChEBI" id="CHEBI:456216"/>
    </reaction>
</comment>
<evidence type="ECO:0000256" key="13">
    <source>
        <dbReference type="ARBA" id="ARBA00023054"/>
    </source>
</evidence>
<evidence type="ECO:0000256" key="5">
    <source>
        <dbReference type="ARBA" id="ARBA00022454"/>
    </source>
</evidence>
<dbReference type="RefSeq" id="XP_005102891.1">
    <property type="nucleotide sequence ID" value="XM_005102834.3"/>
</dbReference>
<dbReference type="Pfam" id="PF13476">
    <property type="entry name" value="AAA_23"/>
    <property type="match status" value="1"/>
</dbReference>
<keyword evidence="22" id="KW-1185">Reference proteome</keyword>
<dbReference type="RefSeq" id="XP_005102893.1">
    <property type="nucleotide sequence ID" value="XM_005102836.3"/>
</dbReference>
<feature type="compositionally biased region" description="Basic and acidic residues" evidence="20">
    <location>
        <begin position="982"/>
        <end position="1007"/>
    </location>
</feature>
<evidence type="ECO:0000256" key="7">
    <source>
        <dbReference type="ARBA" id="ARBA00022741"/>
    </source>
</evidence>
<dbReference type="PROSITE" id="PS51131">
    <property type="entry name" value="ZN_HOOK"/>
    <property type="match status" value="1"/>
</dbReference>
<feature type="coiled-coil region" evidence="19">
    <location>
        <begin position="722"/>
        <end position="825"/>
    </location>
</feature>
<evidence type="ECO:0000313" key="25">
    <source>
        <dbReference type="RefSeq" id="XP_005102893.1"/>
    </source>
</evidence>